<name>A0ABQ3H2M0_9NEIS</name>
<dbReference type="Pfam" id="PF00480">
    <property type="entry name" value="ROK"/>
    <property type="match status" value="1"/>
</dbReference>
<dbReference type="Gene3D" id="3.30.420.40">
    <property type="match status" value="2"/>
</dbReference>
<dbReference type="PANTHER" id="PTHR18964">
    <property type="entry name" value="ROK (REPRESSOR, ORF, KINASE) FAMILY"/>
    <property type="match status" value="1"/>
</dbReference>
<sequence length="254" mass="26034">MANPSSSAVLGIDIGGTGIKGAPVDVATGRLLAERHVLATPQPATPAAVAETVRQMVAHFGWTGPVGCTFPAIVHNGVTLSAANVDPAWVGAPAQRLLSDAVGLPLALFNDADAAGSAEARFGAAHGRGGKVLVITLGTGIGSALIVNGQLVANTELGHLRYPGTESAEKSCSARVKSDQNLGWDEYIARLGGYLQYVELLLSPDLIIIGGGISRDHADFLPRLQLRCEVLPAQLQNDAGIVGAAIEAAQALAR</sequence>
<dbReference type="EMBL" id="BMYO01000006">
    <property type="protein sequence ID" value="GHD64363.1"/>
    <property type="molecule type" value="Genomic_DNA"/>
</dbReference>
<comment type="caution">
    <text evidence="1">The sequence shown here is derived from an EMBL/GenBank/DDBJ whole genome shotgun (WGS) entry which is preliminary data.</text>
</comment>
<proteinExistence type="predicted"/>
<keyword evidence="2" id="KW-1185">Reference proteome</keyword>
<dbReference type="InterPro" id="IPR043129">
    <property type="entry name" value="ATPase_NBD"/>
</dbReference>
<reference evidence="2" key="1">
    <citation type="journal article" date="2019" name="Int. J. Syst. Evol. Microbiol.">
        <title>The Global Catalogue of Microorganisms (GCM) 10K type strain sequencing project: providing services to taxonomists for standard genome sequencing and annotation.</title>
        <authorList>
            <consortium name="The Broad Institute Genomics Platform"/>
            <consortium name="The Broad Institute Genome Sequencing Center for Infectious Disease"/>
            <person name="Wu L."/>
            <person name="Ma J."/>
        </authorList>
    </citation>
    <scope>NUCLEOTIDE SEQUENCE [LARGE SCALE GENOMIC DNA]</scope>
    <source>
        <strain evidence="2">KCTC 23701</strain>
    </source>
</reference>
<protein>
    <submittedName>
        <fullName evidence="1">Polyphosphate glucokinase</fullName>
    </submittedName>
</protein>
<evidence type="ECO:0000313" key="2">
    <source>
        <dbReference type="Proteomes" id="UP000604737"/>
    </source>
</evidence>
<dbReference type="CDD" id="cd24058">
    <property type="entry name" value="ASKHA_NBD_ROK_PPGK"/>
    <property type="match status" value="1"/>
</dbReference>
<dbReference type="PANTHER" id="PTHR18964:SF146">
    <property type="entry name" value="POLYPHOSPHATE GLUCOKINASE"/>
    <property type="match status" value="1"/>
</dbReference>
<dbReference type="NCBIfam" id="NF045942">
    <property type="entry name" value="PolPhglucPhase"/>
    <property type="match status" value="1"/>
</dbReference>
<dbReference type="SUPFAM" id="SSF53067">
    <property type="entry name" value="Actin-like ATPase domain"/>
    <property type="match status" value="1"/>
</dbReference>
<evidence type="ECO:0000313" key="1">
    <source>
        <dbReference type="EMBL" id="GHD64363.1"/>
    </source>
</evidence>
<accession>A0ABQ3H2M0</accession>
<organism evidence="1 2">
    <name type="scientific">Jeongeupia chitinilytica</name>
    <dbReference type="NCBI Taxonomy" id="1041641"/>
    <lineage>
        <taxon>Bacteria</taxon>
        <taxon>Pseudomonadati</taxon>
        <taxon>Pseudomonadota</taxon>
        <taxon>Betaproteobacteria</taxon>
        <taxon>Neisseriales</taxon>
        <taxon>Chitinibacteraceae</taxon>
        <taxon>Jeongeupia</taxon>
    </lineage>
</organism>
<dbReference type="Proteomes" id="UP000604737">
    <property type="component" value="Unassembled WGS sequence"/>
</dbReference>
<dbReference type="InterPro" id="IPR000600">
    <property type="entry name" value="ROK"/>
</dbReference>
<gene>
    <name evidence="1" type="ORF">GCM10007350_23430</name>
</gene>
<dbReference type="RefSeq" id="WP_189461027.1">
    <property type="nucleotide sequence ID" value="NZ_BMYO01000006.1"/>
</dbReference>